<gene>
    <name evidence="2" type="ORF">ACH5RR_034389</name>
</gene>
<feature type="domain" description="NB-ARC" evidence="1">
    <location>
        <begin position="34"/>
        <end position="142"/>
    </location>
</feature>
<dbReference type="Pfam" id="PF00931">
    <property type="entry name" value="NB-ARC"/>
    <property type="match status" value="1"/>
</dbReference>
<name>A0ABD2YC32_9GENT</name>
<proteinExistence type="predicted"/>
<evidence type="ECO:0000313" key="2">
    <source>
        <dbReference type="EMBL" id="KAL3504548.1"/>
    </source>
</evidence>
<dbReference type="PANTHER" id="PTHR19338">
    <property type="entry name" value="TRANSLOCASE OF INNER MITOCHONDRIAL MEMBRANE 13 HOMOLOG"/>
    <property type="match status" value="1"/>
</dbReference>
<dbReference type="EMBL" id="JBJUIK010000014">
    <property type="protein sequence ID" value="KAL3504548.1"/>
    <property type="molecule type" value="Genomic_DNA"/>
</dbReference>
<dbReference type="Gene3D" id="3.40.50.300">
    <property type="entry name" value="P-loop containing nucleotide triphosphate hydrolases"/>
    <property type="match status" value="1"/>
</dbReference>
<dbReference type="PRINTS" id="PR00364">
    <property type="entry name" value="DISEASERSIST"/>
</dbReference>
<dbReference type="InterPro" id="IPR002182">
    <property type="entry name" value="NB-ARC"/>
</dbReference>
<dbReference type="PANTHER" id="PTHR19338:SF73">
    <property type="entry name" value="DISEASE RESISTANCE PROTEIN RGA2-LIKE"/>
    <property type="match status" value="1"/>
</dbReference>
<evidence type="ECO:0000313" key="3">
    <source>
        <dbReference type="Proteomes" id="UP001630127"/>
    </source>
</evidence>
<dbReference type="AlphaFoldDB" id="A0ABD2YC32"/>
<dbReference type="InterPro" id="IPR027417">
    <property type="entry name" value="P-loop_NTPase"/>
</dbReference>
<keyword evidence="3" id="KW-1185">Reference proteome</keyword>
<comment type="caution">
    <text evidence="2">The sequence shown here is derived from an EMBL/GenBank/DDBJ whole genome shotgun (WGS) entry which is preliminary data.</text>
</comment>
<evidence type="ECO:0000259" key="1">
    <source>
        <dbReference type="Pfam" id="PF00931"/>
    </source>
</evidence>
<dbReference type="Proteomes" id="UP001630127">
    <property type="component" value="Unassembled WGS sequence"/>
</dbReference>
<sequence length="144" mass="16124">MTMTMTCDTAIPSLDEIHYTVDEAANKLVGLKDAQEEMIELLTGGSKQLKIVSIVGMPGLDKTTLTNFVYNHPSINLQFHVHAWCSVSQVYDKDTLLFAIFGQVVGKTIQINETSREDLDQKLYQSLKGGKYLIVIDDIWDIKA</sequence>
<dbReference type="SUPFAM" id="SSF52540">
    <property type="entry name" value="P-loop containing nucleoside triphosphate hydrolases"/>
    <property type="match status" value="1"/>
</dbReference>
<accession>A0ABD2YC32</accession>
<organism evidence="2 3">
    <name type="scientific">Cinchona calisaya</name>
    <dbReference type="NCBI Taxonomy" id="153742"/>
    <lineage>
        <taxon>Eukaryota</taxon>
        <taxon>Viridiplantae</taxon>
        <taxon>Streptophyta</taxon>
        <taxon>Embryophyta</taxon>
        <taxon>Tracheophyta</taxon>
        <taxon>Spermatophyta</taxon>
        <taxon>Magnoliopsida</taxon>
        <taxon>eudicotyledons</taxon>
        <taxon>Gunneridae</taxon>
        <taxon>Pentapetalae</taxon>
        <taxon>asterids</taxon>
        <taxon>lamiids</taxon>
        <taxon>Gentianales</taxon>
        <taxon>Rubiaceae</taxon>
        <taxon>Cinchonoideae</taxon>
        <taxon>Cinchoneae</taxon>
        <taxon>Cinchona</taxon>
    </lineage>
</organism>
<reference evidence="2 3" key="1">
    <citation type="submission" date="2024-11" db="EMBL/GenBank/DDBJ databases">
        <title>A near-complete genome assembly of Cinchona calisaya.</title>
        <authorList>
            <person name="Lian D.C."/>
            <person name="Zhao X.W."/>
            <person name="Wei L."/>
        </authorList>
    </citation>
    <scope>NUCLEOTIDE SEQUENCE [LARGE SCALE GENOMIC DNA]</scope>
    <source>
        <tissue evidence="2">Nenye</tissue>
    </source>
</reference>
<protein>
    <recommendedName>
        <fullName evidence="1">NB-ARC domain-containing protein</fullName>
    </recommendedName>
</protein>